<dbReference type="Proteomes" id="UP000276133">
    <property type="component" value="Unassembled WGS sequence"/>
</dbReference>
<feature type="signal peptide" evidence="1">
    <location>
        <begin position="1"/>
        <end position="19"/>
    </location>
</feature>
<protein>
    <recommendedName>
        <fullName evidence="4">Secreted protein</fullName>
    </recommendedName>
</protein>
<keyword evidence="3" id="KW-1185">Reference proteome</keyword>
<dbReference type="EMBL" id="REGN01002362">
    <property type="protein sequence ID" value="RNA28613.1"/>
    <property type="molecule type" value="Genomic_DNA"/>
</dbReference>
<comment type="caution">
    <text evidence="2">The sequence shown here is derived from an EMBL/GenBank/DDBJ whole genome shotgun (WGS) entry which is preliminary data.</text>
</comment>
<dbReference type="AlphaFoldDB" id="A0A3M7RYG8"/>
<sequence length="76" mass="8864">MSPNTTLNIRIFCLIKTIALLMHKLRLTKLLFDEESNNFVISKYVLCLQRICRHKFCGLFFVATACSADYGEKRNF</sequence>
<evidence type="ECO:0000313" key="3">
    <source>
        <dbReference type="Proteomes" id="UP000276133"/>
    </source>
</evidence>
<evidence type="ECO:0000256" key="1">
    <source>
        <dbReference type="SAM" id="SignalP"/>
    </source>
</evidence>
<feature type="chain" id="PRO_5018116499" description="Secreted protein" evidence="1">
    <location>
        <begin position="20"/>
        <end position="76"/>
    </location>
</feature>
<evidence type="ECO:0000313" key="2">
    <source>
        <dbReference type="EMBL" id="RNA28613.1"/>
    </source>
</evidence>
<organism evidence="2 3">
    <name type="scientific">Brachionus plicatilis</name>
    <name type="common">Marine rotifer</name>
    <name type="synonym">Brachionus muelleri</name>
    <dbReference type="NCBI Taxonomy" id="10195"/>
    <lineage>
        <taxon>Eukaryota</taxon>
        <taxon>Metazoa</taxon>
        <taxon>Spiralia</taxon>
        <taxon>Gnathifera</taxon>
        <taxon>Rotifera</taxon>
        <taxon>Eurotatoria</taxon>
        <taxon>Monogononta</taxon>
        <taxon>Pseudotrocha</taxon>
        <taxon>Ploima</taxon>
        <taxon>Brachionidae</taxon>
        <taxon>Brachionus</taxon>
    </lineage>
</organism>
<name>A0A3M7RYG8_BRAPC</name>
<proteinExistence type="predicted"/>
<evidence type="ECO:0008006" key="4">
    <source>
        <dbReference type="Google" id="ProtNLM"/>
    </source>
</evidence>
<reference evidence="2 3" key="1">
    <citation type="journal article" date="2018" name="Sci. Rep.">
        <title>Genomic signatures of local adaptation to the degree of environmental predictability in rotifers.</title>
        <authorList>
            <person name="Franch-Gras L."/>
            <person name="Hahn C."/>
            <person name="Garcia-Roger E.M."/>
            <person name="Carmona M.J."/>
            <person name="Serra M."/>
            <person name="Gomez A."/>
        </authorList>
    </citation>
    <scope>NUCLEOTIDE SEQUENCE [LARGE SCALE GENOMIC DNA]</scope>
    <source>
        <strain evidence="2">HYR1</strain>
    </source>
</reference>
<keyword evidence="1" id="KW-0732">Signal</keyword>
<gene>
    <name evidence="2" type="ORF">BpHYR1_027514</name>
</gene>
<accession>A0A3M7RYG8</accession>